<reference evidence="3 4" key="1">
    <citation type="submission" date="2017-07" db="EMBL/GenBank/DDBJ databases">
        <title>Annotated genome sequence of Bacterioplanes sanyensis isolated from Red Sea.</title>
        <authorList>
            <person name="Rehman Z.U."/>
        </authorList>
    </citation>
    <scope>NUCLEOTIDE SEQUENCE [LARGE SCALE GENOMIC DNA]</scope>
    <source>
        <strain evidence="3 4">NV9</strain>
    </source>
</reference>
<proteinExistence type="predicted"/>
<dbReference type="EMBL" id="CP022530">
    <property type="protein sequence ID" value="ASP40295.1"/>
    <property type="molecule type" value="Genomic_DNA"/>
</dbReference>
<dbReference type="NCBIfam" id="TIGR00847">
    <property type="entry name" value="ccoS"/>
    <property type="match status" value="1"/>
</dbReference>
<organism evidence="3 4">
    <name type="scientific">Bacterioplanes sanyensis</name>
    <dbReference type="NCBI Taxonomy" id="1249553"/>
    <lineage>
        <taxon>Bacteria</taxon>
        <taxon>Pseudomonadati</taxon>
        <taxon>Pseudomonadota</taxon>
        <taxon>Gammaproteobacteria</taxon>
        <taxon>Oceanospirillales</taxon>
        <taxon>Oceanospirillaceae</taxon>
        <taxon>Bacterioplanes</taxon>
    </lineage>
</organism>
<dbReference type="KEGG" id="bsan:CHH28_17140"/>
<keyword evidence="2" id="KW-0472">Membrane</keyword>
<dbReference type="AlphaFoldDB" id="A0A222FMN9"/>
<keyword evidence="4" id="KW-1185">Reference proteome</keyword>
<dbReference type="InterPro" id="IPR004714">
    <property type="entry name" value="Cyt_oxidase_maturation_cbb3"/>
</dbReference>
<sequence length="60" mass="6795">MDIIYALVPLSLVLLSVAIGIFFWAVRSGQFDDMDSPAHKILFDDDESDPTPEDRDKPRD</sequence>
<dbReference type="Proteomes" id="UP000202440">
    <property type="component" value="Chromosome"/>
</dbReference>
<keyword evidence="2" id="KW-1133">Transmembrane helix</keyword>
<accession>A0A222FMN9</accession>
<name>A0A222FMN9_9GAMM</name>
<dbReference type="OrthoDB" id="9802763at2"/>
<dbReference type="PANTHER" id="PTHR41532">
    <property type="entry name" value="FIXS PROTEIN"/>
    <property type="match status" value="1"/>
</dbReference>
<evidence type="ECO:0000256" key="1">
    <source>
        <dbReference type="SAM" id="MobiDB-lite"/>
    </source>
</evidence>
<evidence type="ECO:0000256" key="2">
    <source>
        <dbReference type="SAM" id="Phobius"/>
    </source>
</evidence>
<keyword evidence="2" id="KW-0812">Transmembrane</keyword>
<gene>
    <name evidence="3" type="primary">ccoS</name>
    <name evidence="3" type="ORF">CHH28_17140</name>
</gene>
<evidence type="ECO:0000313" key="3">
    <source>
        <dbReference type="EMBL" id="ASP40295.1"/>
    </source>
</evidence>
<feature type="transmembrane region" description="Helical" evidence="2">
    <location>
        <begin position="6"/>
        <end position="26"/>
    </location>
</feature>
<dbReference type="RefSeq" id="WP_094061464.1">
    <property type="nucleotide sequence ID" value="NZ_CP022530.1"/>
</dbReference>
<feature type="region of interest" description="Disordered" evidence="1">
    <location>
        <begin position="40"/>
        <end position="60"/>
    </location>
</feature>
<protein>
    <submittedName>
        <fullName evidence="3">Cbb3-type cytochrome oxidase assembly protein CcoS</fullName>
    </submittedName>
</protein>
<dbReference type="Pfam" id="PF03597">
    <property type="entry name" value="FixS"/>
    <property type="match status" value="1"/>
</dbReference>
<evidence type="ECO:0000313" key="4">
    <source>
        <dbReference type="Proteomes" id="UP000202440"/>
    </source>
</evidence>
<dbReference type="PANTHER" id="PTHR41532:SF1">
    <property type="entry name" value="FIXS PROTEIN"/>
    <property type="match status" value="1"/>
</dbReference>